<name>A0ABR4BED9_9LECA</name>
<comment type="caution">
    <text evidence="1">The sequence shown here is derived from an EMBL/GenBank/DDBJ whole genome shotgun (WGS) entry which is preliminary data.</text>
</comment>
<protein>
    <submittedName>
        <fullName evidence="1">Uncharacterized protein</fullName>
    </submittedName>
</protein>
<sequence>MEHGTPLETETLCRSIVSLKAYRKEMGCPVHPGKVQESTTHELQPRYKAPGTCVTLQKQIHSWKHATTPIPPDVRQNFINNLRAQMKDMECPAHPKETCPDLPSDLKLLESGIPLESRALHRAIESVKARMKEMNCLTQPTAKELQSRSLFSETCHELEQDLKYWENKESTNVVDPVIIYGMIKETRAKMKKKNCPIPDDKAEGIE</sequence>
<dbReference type="Proteomes" id="UP001590951">
    <property type="component" value="Unassembled WGS sequence"/>
</dbReference>
<reference evidence="1 2" key="1">
    <citation type="submission" date="2024-09" db="EMBL/GenBank/DDBJ databases">
        <title>Rethinking Asexuality: The Enigmatic Case of Functional Sexual Genes in Lepraria (Stereocaulaceae).</title>
        <authorList>
            <person name="Doellman M."/>
            <person name="Sun Y."/>
            <person name="Barcenas-Pena A."/>
            <person name="Lumbsch H.T."/>
            <person name="Grewe F."/>
        </authorList>
    </citation>
    <scope>NUCLEOTIDE SEQUENCE [LARGE SCALE GENOMIC DNA]</scope>
    <source>
        <strain evidence="1 2">Grewe 0041</strain>
    </source>
</reference>
<evidence type="ECO:0000313" key="1">
    <source>
        <dbReference type="EMBL" id="KAL2056095.1"/>
    </source>
</evidence>
<dbReference type="EMBL" id="JBHFEH010000009">
    <property type="protein sequence ID" value="KAL2056095.1"/>
    <property type="molecule type" value="Genomic_DNA"/>
</dbReference>
<evidence type="ECO:0000313" key="2">
    <source>
        <dbReference type="Proteomes" id="UP001590951"/>
    </source>
</evidence>
<accession>A0ABR4BED9</accession>
<proteinExistence type="predicted"/>
<keyword evidence="2" id="KW-1185">Reference proteome</keyword>
<organism evidence="1 2">
    <name type="scientific">Lepraria finkii</name>
    <dbReference type="NCBI Taxonomy" id="1340010"/>
    <lineage>
        <taxon>Eukaryota</taxon>
        <taxon>Fungi</taxon>
        <taxon>Dikarya</taxon>
        <taxon>Ascomycota</taxon>
        <taxon>Pezizomycotina</taxon>
        <taxon>Lecanoromycetes</taxon>
        <taxon>OSLEUM clade</taxon>
        <taxon>Lecanoromycetidae</taxon>
        <taxon>Lecanorales</taxon>
        <taxon>Lecanorineae</taxon>
        <taxon>Stereocaulaceae</taxon>
        <taxon>Lepraria</taxon>
    </lineage>
</organism>
<gene>
    <name evidence="1" type="ORF">ABVK25_003738</name>
</gene>